<keyword evidence="2" id="KW-1185">Reference proteome</keyword>
<reference evidence="1 2" key="1">
    <citation type="journal article" date="2007" name="J. Bacteriol.">
        <title>Whole-genome analysis of the methyl tert-butyl ether-degrading beta-proteobacterium Methylibium petroleiphilum PM1.</title>
        <authorList>
            <person name="Kane S.R."/>
            <person name="Chakicherla A.Y."/>
            <person name="Chain P.S.G."/>
            <person name="Schmidt R."/>
            <person name="Shin M.W."/>
            <person name="Legler T.C."/>
            <person name="Scow K.M."/>
            <person name="Larimer F.W."/>
            <person name="Lucas S.M."/>
            <person name="Richardson P.M."/>
            <person name="Hristova K.R."/>
        </authorList>
    </citation>
    <scope>NUCLEOTIDE SEQUENCE [LARGE SCALE GENOMIC DNA]</scope>
    <source>
        <strain evidence="2">ATCC BAA-1232 / LMG 22953 / PM1</strain>
        <plasmid evidence="1 2">RPME01</plasmid>
    </source>
</reference>
<evidence type="ECO:0000313" key="2">
    <source>
        <dbReference type="Proteomes" id="UP000000366"/>
    </source>
</evidence>
<dbReference type="HOGENOM" id="CLU_1711119_0_0_4"/>
<keyword evidence="1" id="KW-0614">Plasmid</keyword>
<evidence type="ECO:0000313" key="1">
    <source>
        <dbReference type="EMBL" id="ABM96868.1"/>
    </source>
</evidence>
<dbReference type="Proteomes" id="UP000000366">
    <property type="component" value="Plasmid RPME01"/>
</dbReference>
<geneLocation type="plasmid" evidence="1 2">
    <name>RPME01</name>
</geneLocation>
<sequence>MSGLATPVVTLAVRHHRASRQRAKAHPIMLKSDHTTVGASADLIVWRWRKPGPYELLFLRKGATCFYTKRGNEILCHVVRAPYGALDQATQVVSGDSAAAVIADLSKDGAIEHSMPGDMPHWTDEGVLLDLVTPAAVQAMYAAPAATLETLEF</sequence>
<proteinExistence type="predicted"/>
<organism evidence="1 2">
    <name type="scientific">Methylibium petroleiphilum (strain ATCC BAA-1232 / LMG 22953 / PM1)</name>
    <dbReference type="NCBI Taxonomy" id="420662"/>
    <lineage>
        <taxon>Bacteria</taxon>
        <taxon>Pseudomonadati</taxon>
        <taxon>Pseudomonadota</taxon>
        <taxon>Betaproteobacteria</taxon>
        <taxon>Burkholderiales</taxon>
        <taxon>Sphaerotilaceae</taxon>
        <taxon>Methylibium</taxon>
    </lineage>
</organism>
<name>A2SMS9_METPP</name>
<dbReference type="EMBL" id="CP000556">
    <property type="protein sequence ID" value="ABM96868.1"/>
    <property type="molecule type" value="Genomic_DNA"/>
</dbReference>
<protein>
    <submittedName>
        <fullName evidence="1">Uncharacterized protein</fullName>
    </submittedName>
</protein>
<gene>
    <name evidence="1" type="ordered locus">Mpe_B0089</name>
</gene>
<accession>A2SMS9</accession>
<dbReference type="AlphaFoldDB" id="A2SMS9"/>
<dbReference type="KEGG" id="mpt:Mpe_B0089"/>